<comment type="caution">
    <text evidence="2">The sequence shown here is derived from an EMBL/GenBank/DDBJ whole genome shotgun (WGS) entry which is preliminary data.</text>
</comment>
<name>A0A3R5ZJW8_9FIRM</name>
<keyword evidence="2" id="KW-0238">DNA-binding</keyword>
<evidence type="ECO:0000259" key="1">
    <source>
        <dbReference type="Pfam" id="PF12728"/>
    </source>
</evidence>
<dbReference type="EMBL" id="QRVK01000056">
    <property type="protein sequence ID" value="RGS36043.1"/>
    <property type="molecule type" value="Genomic_DNA"/>
</dbReference>
<evidence type="ECO:0000313" key="3">
    <source>
        <dbReference type="Proteomes" id="UP000283295"/>
    </source>
</evidence>
<protein>
    <submittedName>
        <fullName evidence="2">DNA-binding protein</fullName>
    </submittedName>
</protein>
<dbReference type="InterPro" id="IPR041657">
    <property type="entry name" value="HTH_17"/>
</dbReference>
<dbReference type="Pfam" id="PF12728">
    <property type="entry name" value="HTH_17"/>
    <property type="match status" value="1"/>
</dbReference>
<evidence type="ECO:0000313" key="2">
    <source>
        <dbReference type="EMBL" id="RGS36043.1"/>
    </source>
</evidence>
<sequence length="57" mass="6708">MLQNEPDVLTIKDVMRVLHCGRTKILQMIHDGVLEGHFVSGRWLVFREDVEEFILRS</sequence>
<reference evidence="2 3" key="1">
    <citation type="submission" date="2018-08" db="EMBL/GenBank/DDBJ databases">
        <title>A genome reference for cultivated species of the human gut microbiota.</title>
        <authorList>
            <person name="Zou Y."/>
            <person name="Xue W."/>
            <person name="Luo G."/>
        </authorList>
    </citation>
    <scope>NUCLEOTIDE SEQUENCE [LARGE SCALE GENOMIC DNA]</scope>
    <source>
        <strain evidence="2 3">AF22-21</strain>
    </source>
</reference>
<dbReference type="Proteomes" id="UP000283295">
    <property type="component" value="Unassembled WGS sequence"/>
</dbReference>
<accession>A0A3R5ZJW8</accession>
<dbReference type="InterPro" id="IPR010093">
    <property type="entry name" value="SinI_DNA-bd"/>
</dbReference>
<dbReference type="NCBIfam" id="TIGR01764">
    <property type="entry name" value="excise"/>
    <property type="match status" value="1"/>
</dbReference>
<dbReference type="OrthoDB" id="515428at2"/>
<proteinExistence type="predicted"/>
<organism evidence="2 3">
    <name type="scientific">Coprococcus eutactus</name>
    <dbReference type="NCBI Taxonomy" id="33043"/>
    <lineage>
        <taxon>Bacteria</taxon>
        <taxon>Bacillati</taxon>
        <taxon>Bacillota</taxon>
        <taxon>Clostridia</taxon>
        <taxon>Lachnospirales</taxon>
        <taxon>Lachnospiraceae</taxon>
        <taxon>Coprococcus</taxon>
    </lineage>
</organism>
<gene>
    <name evidence="2" type="ORF">DWX94_13195</name>
</gene>
<feature type="domain" description="Helix-turn-helix" evidence="1">
    <location>
        <begin position="8"/>
        <end position="55"/>
    </location>
</feature>
<dbReference type="GO" id="GO:0003677">
    <property type="term" value="F:DNA binding"/>
    <property type="evidence" value="ECO:0007669"/>
    <property type="project" value="UniProtKB-KW"/>
</dbReference>
<dbReference type="AlphaFoldDB" id="A0A3R5ZJW8"/>